<gene>
    <name evidence="8" type="ORF">METZ01_LOCUS180305</name>
</gene>
<evidence type="ECO:0000256" key="2">
    <source>
        <dbReference type="ARBA" id="ARBA00009695"/>
    </source>
</evidence>
<evidence type="ECO:0000259" key="6">
    <source>
        <dbReference type="Pfam" id="PF21981"/>
    </source>
</evidence>
<dbReference type="Gene3D" id="1.10.10.10">
    <property type="entry name" value="Winged helix-like DNA-binding domain superfamily/Winged helix DNA-binding domain"/>
    <property type="match status" value="3"/>
</dbReference>
<feature type="domain" description="RecX first three-helical" evidence="7">
    <location>
        <begin position="10"/>
        <end position="49"/>
    </location>
</feature>
<dbReference type="GO" id="GO:0006282">
    <property type="term" value="P:regulation of DNA repair"/>
    <property type="evidence" value="ECO:0007669"/>
    <property type="project" value="InterPro"/>
</dbReference>
<dbReference type="InterPro" id="IPR053926">
    <property type="entry name" value="RecX_HTH_1st"/>
</dbReference>
<evidence type="ECO:0000256" key="3">
    <source>
        <dbReference type="ARBA" id="ARBA00018111"/>
    </source>
</evidence>
<dbReference type="InterPro" id="IPR053925">
    <property type="entry name" value="RecX_HTH_3rd"/>
</dbReference>
<accession>A0A382CPA3</accession>
<organism evidence="8">
    <name type="scientific">marine metagenome</name>
    <dbReference type="NCBI Taxonomy" id="408172"/>
    <lineage>
        <taxon>unclassified sequences</taxon>
        <taxon>metagenomes</taxon>
        <taxon>ecological metagenomes</taxon>
    </lineage>
</organism>
<feature type="domain" description="RecX third three-helical" evidence="6">
    <location>
        <begin position="106"/>
        <end position="150"/>
    </location>
</feature>
<feature type="domain" description="RecX second three-helical" evidence="5">
    <location>
        <begin position="56"/>
        <end position="97"/>
    </location>
</feature>
<evidence type="ECO:0000259" key="5">
    <source>
        <dbReference type="Pfam" id="PF02631"/>
    </source>
</evidence>
<evidence type="ECO:0000256" key="4">
    <source>
        <dbReference type="ARBA" id="ARBA00022490"/>
    </source>
</evidence>
<comment type="subcellular location">
    <subcellularLocation>
        <location evidence="1">Cytoplasm</location>
    </subcellularLocation>
</comment>
<dbReference type="PANTHER" id="PTHR33602">
    <property type="entry name" value="REGULATORY PROTEIN RECX FAMILY PROTEIN"/>
    <property type="match status" value="1"/>
</dbReference>
<dbReference type="Pfam" id="PF21982">
    <property type="entry name" value="RecX_HTH1"/>
    <property type="match status" value="1"/>
</dbReference>
<dbReference type="Pfam" id="PF02631">
    <property type="entry name" value="RecX_HTH2"/>
    <property type="match status" value="1"/>
</dbReference>
<dbReference type="AlphaFoldDB" id="A0A382CPA3"/>
<proteinExistence type="inferred from homology"/>
<comment type="similarity">
    <text evidence="2">Belongs to the RecX family.</text>
</comment>
<dbReference type="HAMAP" id="MF_01114">
    <property type="entry name" value="RecX"/>
    <property type="match status" value="1"/>
</dbReference>
<reference evidence="8" key="1">
    <citation type="submission" date="2018-05" db="EMBL/GenBank/DDBJ databases">
        <authorList>
            <person name="Lanie J.A."/>
            <person name="Ng W.-L."/>
            <person name="Kazmierczak K.M."/>
            <person name="Andrzejewski T.M."/>
            <person name="Davidsen T.M."/>
            <person name="Wayne K.J."/>
            <person name="Tettelin H."/>
            <person name="Glass J.I."/>
            <person name="Rusch D."/>
            <person name="Podicherti R."/>
            <person name="Tsui H.-C.T."/>
            <person name="Winkler M.E."/>
        </authorList>
    </citation>
    <scope>NUCLEOTIDE SEQUENCE</scope>
</reference>
<dbReference type="EMBL" id="UINC01035283">
    <property type="protein sequence ID" value="SVB27451.1"/>
    <property type="molecule type" value="Genomic_DNA"/>
</dbReference>
<name>A0A382CPA3_9ZZZZ</name>
<dbReference type="InterPro" id="IPR036388">
    <property type="entry name" value="WH-like_DNA-bd_sf"/>
</dbReference>
<evidence type="ECO:0000313" key="8">
    <source>
        <dbReference type="EMBL" id="SVB27451.1"/>
    </source>
</evidence>
<protein>
    <recommendedName>
        <fullName evidence="3">Regulatory protein RecX</fullName>
    </recommendedName>
</protein>
<sequence length="170" mass="19660">MPDREALKTAKSQALRYLAYRDRSERELILYLGKKGHAPSVIQKALQDLAKLNYINDQRFAMEWGRSRIEEKKFGKERVRNELSAKGVASHIIETTLNSLYNSHPEQDLAQACASKKLASLRGLEPEKKTRRLVQYLQRRGFSADIIYETLRISARELQYDYSPSSLNQD</sequence>
<dbReference type="InterPro" id="IPR003783">
    <property type="entry name" value="Regulatory_RecX"/>
</dbReference>
<dbReference type="InterPro" id="IPR053924">
    <property type="entry name" value="RecX_HTH_2nd"/>
</dbReference>
<dbReference type="GO" id="GO:0005737">
    <property type="term" value="C:cytoplasm"/>
    <property type="evidence" value="ECO:0007669"/>
    <property type="project" value="UniProtKB-SubCell"/>
</dbReference>
<dbReference type="Pfam" id="PF21981">
    <property type="entry name" value="RecX_HTH3"/>
    <property type="match status" value="1"/>
</dbReference>
<evidence type="ECO:0000259" key="7">
    <source>
        <dbReference type="Pfam" id="PF21982"/>
    </source>
</evidence>
<keyword evidence="4" id="KW-0963">Cytoplasm</keyword>
<evidence type="ECO:0000256" key="1">
    <source>
        <dbReference type="ARBA" id="ARBA00004496"/>
    </source>
</evidence>
<dbReference type="PANTHER" id="PTHR33602:SF1">
    <property type="entry name" value="REGULATORY PROTEIN RECX FAMILY PROTEIN"/>
    <property type="match status" value="1"/>
</dbReference>